<evidence type="ECO:0000259" key="1">
    <source>
        <dbReference type="Pfam" id="PF12728"/>
    </source>
</evidence>
<evidence type="ECO:0000313" key="2">
    <source>
        <dbReference type="EMBL" id="SHJ91818.1"/>
    </source>
</evidence>
<proteinExistence type="predicted"/>
<dbReference type="EMBL" id="FRAH01000009">
    <property type="protein sequence ID" value="SHJ91818.1"/>
    <property type="molecule type" value="Genomic_DNA"/>
</dbReference>
<protein>
    <submittedName>
        <fullName evidence="2">DNA binding domain-containing protein, excisionase family</fullName>
    </submittedName>
</protein>
<evidence type="ECO:0000313" key="3">
    <source>
        <dbReference type="Proteomes" id="UP000183975"/>
    </source>
</evidence>
<name>A0A1M6N7V5_9FIRM</name>
<feature type="domain" description="Helix-turn-helix" evidence="1">
    <location>
        <begin position="23"/>
        <end position="67"/>
    </location>
</feature>
<reference evidence="2 3" key="1">
    <citation type="submission" date="2016-11" db="EMBL/GenBank/DDBJ databases">
        <authorList>
            <person name="Jaros S."/>
            <person name="Januszkiewicz K."/>
            <person name="Wedrychowicz H."/>
        </authorList>
    </citation>
    <scope>NUCLEOTIDE SEQUENCE [LARGE SCALE GENOMIC DNA]</scope>
    <source>
        <strain evidence="2 3">DSM 14214</strain>
    </source>
</reference>
<dbReference type="Pfam" id="PF12728">
    <property type="entry name" value="HTH_17"/>
    <property type="match status" value="1"/>
</dbReference>
<dbReference type="InterPro" id="IPR041657">
    <property type="entry name" value="HTH_17"/>
</dbReference>
<organism evidence="2 3">
    <name type="scientific">Anaerotignum lactatifermentans DSM 14214</name>
    <dbReference type="NCBI Taxonomy" id="1121323"/>
    <lineage>
        <taxon>Bacteria</taxon>
        <taxon>Bacillati</taxon>
        <taxon>Bacillota</taxon>
        <taxon>Clostridia</taxon>
        <taxon>Lachnospirales</taxon>
        <taxon>Anaerotignaceae</taxon>
        <taxon>Anaerotignum</taxon>
    </lineage>
</organism>
<dbReference type="RefSeq" id="WP_072849411.1">
    <property type="nucleotide sequence ID" value="NZ_FRAH01000009.1"/>
</dbReference>
<dbReference type="AlphaFoldDB" id="A0A1M6N7V5"/>
<sequence>MTQVSARNDYFRMFRSYPDVVHVDELREMLGGIGRTTAYALLKSGRIESVKIGRVYLIPKINVIRFLYESEK</sequence>
<dbReference type="OrthoDB" id="1655135at2"/>
<dbReference type="Proteomes" id="UP000183975">
    <property type="component" value="Unassembled WGS sequence"/>
</dbReference>
<accession>A0A1M6N7V5</accession>
<keyword evidence="3" id="KW-1185">Reference proteome</keyword>
<gene>
    <name evidence="2" type="ORF">SAMN02745138_00796</name>
</gene>